<dbReference type="GO" id="GO:0016491">
    <property type="term" value="F:oxidoreductase activity"/>
    <property type="evidence" value="ECO:0007669"/>
    <property type="project" value="InterPro"/>
</dbReference>
<gene>
    <name evidence="2" type="ORF">UFOPK1722_00372</name>
</gene>
<dbReference type="Pfam" id="PF01323">
    <property type="entry name" value="DSBA"/>
    <property type="match status" value="1"/>
</dbReference>
<dbReference type="AlphaFoldDB" id="A0A6J6E3F8"/>
<reference evidence="2" key="1">
    <citation type="submission" date="2020-05" db="EMBL/GenBank/DDBJ databases">
        <authorList>
            <person name="Chiriac C."/>
            <person name="Salcher M."/>
            <person name="Ghai R."/>
            <person name="Kavagutti S V."/>
        </authorList>
    </citation>
    <scope>NUCLEOTIDE SEQUENCE</scope>
</reference>
<sequence length="224" mass="24322">MVIEIWSDVVCPWCYIGKVRFDRAIEALTSGPDAVDEPIEVVYRAYQLDPTAPVGTSNPVRETYAKKFGGYERAERIIENLTATAREDGLDFRMDIAKRANTLLAHRILWWTGATHGPAAQSRVKTAFLDAYFTRGLDVADVDVLADLAATAIGCATSDVSTMLAGDTGRGEVSEELAQAIGHGITGVPTYVIDGAWAIPGAQDTDTFERVIRRSIERKAASAE</sequence>
<protein>
    <submittedName>
        <fullName evidence="2">Unannotated protein</fullName>
    </submittedName>
</protein>
<evidence type="ECO:0000259" key="1">
    <source>
        <dbReference type="Pfam" id="PF01323"/>
    </source>
</evidence>
<dbReference type="CDD" id="cd03024">
    <property type="entry name" value="DsbA_FrnE"/>
    <property type="match status" value="1"/>
</dbReference>
<name>A0A6J6E3F8_9ZZZZ</name>
<proteinExistence type="predicted"/>
<evidence type="ECO:0000313" key="2">
    <source>
        <dbReference type="EMBL" id="CAB4570911.1"/>
    </source>
</evidence>
<organism evidence="2">
    <name type="scientific">freshwater metagenome</name>
    <dbReference type="NCBI Taxonomy" id="449393"/>
    <lineage>
        <taxon>unclassified sequences</taxon>
        <taxon>metagenomes</taxon>
        <taxon>ecological metagenomes</taxon>
    </lineage>
</organism>
<dbReference type="EMBL" id="CAEZTS010000020">
    <property type="protein sequence ID" value="CAB4570911.1"/>
    <property type="molecule type" value="Genomic_DNA"/>
</dbReference>
<dbReference type="SUPFAM" id="SSF52833">
    <property type="entry name" value="Thioredoxin-like"/>
    <property type="match status" value="1"/>
</dbReference>
<dbReference type="Gene3D" id="3.40.30.10">
    <property type="entry name" value="Glutaredoxin"/>
    <property type="match status" value="1"/>
</dbReference>
<accession>A0A6J6E3F8</accession>
<dbReference type="InterPro" id="IPR036249">
    <property type="entry name" value="Thioredoxin-like_sf"/>
</dbReference>
<dbReference type="PANTHER" id="PTHR13887">
    <property type="entry name" value="GLUTATHIONE S-TRANSFERASE KAPPA"/>
    <property type="match status" value="1"/>
</dbReference>
<dbReference type="PANTHER" id="PTHR13887:SF41">
    <property type="entry name" value="THIOREDOXIN SUPERFAMILY PROTEIN"/>
    <property type="match status" value="1"/>
</dbReference>
<dbReference type="InterPro" id="IPR001853">
    <property type="entry name" value="DSBA-like_thioredoxin_dom"/>
</dbReference>
<feature type="domain" description="DSBA-like thioredoxin" evidence="1">
    <location>
        <begin position="2"/>
        <end position="212"/>
    </location>
</feature>